<dbReference type="Pfam" id="PF12823">
    <property type="entry name" value="DUF3817"/>
    <property type="match status" value="1"/>
</dbReference>
<dbReference type="RefSeq" id="WP_083524486.1">
    <property type="nucleotide sequence ID" value="NZ_JBHUNF010000002.1"/>
</dbReference>
<evidence type="ECO:0000256" key="4">
    <source>
        <dbReference type="ARBA" id="ARBA00022989"/>
    </source>
</evidence>
<evidence type="ECO:0000256" key="3">
    <source>
        <dbReference type="ARBA" id="ARBA00022692"/>
    </source>
</evidence>
<proteinExistence type="predicted"/>
<name>A0ABW5RIM5_9MICO</name>
<dbReference type="EMBL" id="JBHUNF010000002">
    <property type="protein sequence ID" value="MFD2674436.1"/>
    <property type="molecule type" value="Genomic_DNA"/>
</dbReference>
<keyword evidence="5 6" id="KW-0472">Membrane</keyword>
<sequence>MNRIPTPAEFPAIRGRLRFYQVTAWITGVLLLLLVGEMVLKYAFNLEIELGGPFGFWATMPPEQITAFNLSKWILIIHGWFYVVYLLACYLVWQKMRWEIGWLLAMAGGGVVPFLSFITEYLMTRRAKRQLAEYQAAWDARGREDAELADVESNLSDEERAVLDARVAEEVARRTQE</sequence>
<keyword evidence="9" id="KW-1185">Reference proteome</keyword>
<dbReference type="PANTHER" id="PTHR40077:SF2">
    <property type="entry name" value="MEMBRANE PROTEIN"/>
    <property type="match status" value="1"/>
</dbReference>
<feature type="domain" description="DUF3817" evidence="7">
    <location>
        <begin position="17"/>
        <end position="124"/>
    </location>
</feature>
<organism evidence="8 9">
    <name type="scientific">Gulosibacter bifidus</name>
    <dbReference type="NCBI Taxonomy" id="272239"/>
    <lineage>
        <taxon>Bacteria</taxon>
        <taxon>Bacillati</taxon>
        <taxon>Actinomycetota</taxon>
        <taxon>Actinomycetes</taxon>
        <taxon>Micrococcales</taxon>
        <taxon>Microbacteriaceae</taxon>
        <taxon>Gulosibacter</taxon>
    </lineage>
</organism>
<dbReference type="InterPro" id="IPR023845">
    <property type="entry name" value="DUF3817_TM"/>
</dbReference>
<evidence type="ECO:0000313" key="9">
    <source>
        <dbReference type="Proteomes" id="UP001597453"/>
    </source>
</evidence>
<reference evidence="9" key="1">
    <citation type="journal article" date="2019" name="Int. J. Syst. Evol. Microbiol.">
        <title>The Global Catalogue of Microorganisms (GCM) 10K type strain sequencing project: providing services to taxonomists for standard genome sequencing and annotation.</title>
        <authorList>
            <consortium name="The Broad Institute Genomics Platform"/>
            <consortium name="The Broad Institute Genome Sequencing Center for Infectious Disease"/>
            <person name="Wu L."/>
            <person name="Ma J."/>
        </authorList>
    </citation>
    <scope>NUCLEOTIDE SEQUENCE [LARGE SCALE GENOMIC DNA]</scope>
    <source>
        <strain evidence="9">TISTR 1511</strain>
    </source>
</reference>
<feature type="transmembrane region" description="Helical" evidence="6">
    <location>
        <begin position="100"/>
        <end position="122"/>
    </location>
</feature>
<dbReference type="NCBIfam" id="TIGR03954">
    <property type="entry name" value="integ_memb_HG"/>
    <property type="match status" value="1"/>
</dbReference>
<evidence type="ECO:0000256" key="2">
    <source>
        <dbReference type="ARBA" id="ARBA00022475"/>
    </source>
</evidence>
<protein>
    <submittedName>
        <fullName evidence="8">DUF3817 domain-containing protein</fullName>
    </submittedName>
</protein>
<keyword evidence="2" id="KW-1003">Cell membrane</keyword>
<gene>
    <name evidence="8" type="ORF">ACFSUQ_03880</name>
</gene>
<comment type="caution">
    <text evidence="8">The sequence shown here is derived from an EMBL/GenBank/DDBJ whole genome shotgun (WGS) entry which is preliminary data.</text>
</comment>
<evidence type="ECO:0000313" key="8">
    <source>
        <dbReference type="EMBL" id="MFD2674436.1"/>
    </source>
</evidence>
<comment type="subcellular location">
    <subcellularLocation>
        <location evidence="1">Cell membrane</location>
        <topology evidence="1">Multi-pass membrane protein</topology>
    </subcellularLocation>
</comment>
<evidence type="ECO:0000259" key="7">
    <source>
        <dbReference type="Pfam" id="PF12823"/>
    </source>
</evidence>
<keyword evidence="4 6" id="KW-1133">Transmembrane helix</keyword>
<accession>A0ABW5RIM5</accession>
<evidence type="ECO:0000256" key="6">
    <source>
        <dbReference type="SAM" id="Phobius"/>
    </source>
</evidence>
<evidence type="ECO:0000256" key="5">
    <source>
        <dbReference type="ARBA" id="ARBA00023136"/>
    </source>
</evidence>
<evidence type="ECO:0000256" key="1">
    <source>
        <dbReference type="ARBA" id="ARBA00004651"/>
    </source>
</evidence>
<keyword evidence="3 6" id="KW-0812">Transmembrane</keyword>
<dbReference type="Proteomes" id="UP001597453">
    <property type="component" value="Unassembled WGS sequence"/>
</dbReference>
<feature type="transmembrane region" description="Helical" evidence="6">
    <location>
        <begin position="20"/>
        <end position="40"/>
    </location>
</feature>
<dbReference type="PANTHER" id="PTHR40077">
    <property type="entry name" value="MEMBRANE PROTEIN-RELATED"/>
    <property type="match status" value="1"/>
</dbReference>
<feature type="transmembrane region" description="Helical" evidence="6">
    <location>
        <begin position="73"/>
        <end position="94"/>
    </location>
</feature>